<dbReference type="Gene3D" id="3.30.40.10">
    <property type="entry name" value="Zinc/RING finger domain, C3HC4 (zinc finger)"/>
    <property type="match status" value="1"/>
</dbReference>
<keyword evidence="5" id="KW-0175">Coiled coil</keyword>
<dbReference type="InterPro" id="IPR013083">
    <property type="entry name" value="Znf_RING/FYVE/PHD"/>
</dbReference>
<dbReference type="PANTHER" id="PTHR25465">
    <property type="entry name" value="B-BOX DOMAIN CONTAINING"/>
    <property type="match status" value="1"/>
</dbReference>
<protein>
    <submittedName>
        <fullName evidence="8">Tripartite motif-containing protein 47-like</fullName>
    </submittedName>
</protein>
<dbReference type="KEGG" id="amex:103032851"/>
<dbReference type="Gene3D" id="4.10.830.40">
    <property type="match status" value="1"/>
</dbReference>
<evidence type="ECO:0000256" key="5">
    <source>
        <dbReference type="SAM" id="Coils"/>
    </source>
</evidence>
<evidence type="ECO:0000256" key="3">
    <source>
        <dbReference type="ARBA" id="ARBA00022833"/>
    </source>
</evidence>
<reference evidence="8" key="1">
    <citation type="submission" date="2025-08" db="UniProtKB">
        <authorList>
            <consortium name="Ensembl"/>
        </authorList>
    </citation>
    <scope>IDENTIFICATION</scope>
</reference>
<dbReference type="SMART" id="SM00336">
    <property type="entry name" value="BBOX"/>
    <property type="match status" value="1"/>
</dbReference>
<dbReference type="OrthoDB" id="8949197at2759"/>
<dbReference type="PROSITE" id="PS00518">
    <property type="entry name" value="ZF_RING_1"/>
    <property type="match status" value="1"/>
</dbReference>
<dbReference type="Gene3D" id="3.30.160.60">
    <property type="entry name" value="Classic Zinc Finger"/>
    <property type="match status" value="1"/>
</dbReference>
<dbReference type="InterPro" id="IPR058030">
    <property type="entry name" value="TRIM8/14/16/25/29/45/65_CC"/>
</dbReference>
<keyword evidence="2 4" id="KW-0863">Zinc-finger</keyword>
<dbReference type="SMART" id="SM00184">
    <property type="entry name" value="RING"/>
    <property type="match status" value="1"/>
</dbReference>
<evidence type="ECO:0000259" key="6">
    <source>
        <dbReference type="PROSITE" id="PS50089"/>
    </source>
</evidence>
<dbReference type="PROSITE" id="PS50119">
    <property type="entry name" value="ZF_BBOX"/>
    <property type="match status" value="1"/>
</dbReference>
<feature type="domain" description="B box-type" evidence="7">
    <location>
        <begin position="145"/>
        <end position="185"/>
    </location>
</feature>
<dbReference type="InterPro" id="IPR017907">
    <property type="entry name" value="Znf_RING_CS"/>
</dbReference>
<dbReference type="SUPFAM" id="SSF57845">
    <property type="entry name" value="B-box zinc-binding domain"/>
    <property type="match status" value="1"/>
</dbReference>
<evidence type="ECO:0000256" key="2">
    <source>
        <dbReference type="ARBA" id="ARBA00022771"/>
    </source>
</evidence>
<dbReference type="CDD" id="cd19769">
    <property type="entry name" value="Bbox2_TRIM16-like"/>
    <property type="match status" value="1"/>
</dbReference>
<name>A0A8B9JG67_ASTMX</name>
<dbReference type="AlphaFoldDB" id="A0A8B9JG67"/>
<dbReference type="GO" id="GO:0008270">
    <property type="term" value="F:zinc ion binding"/>
    <property type="evidence" value="ECO:0007669"/>
    <property type="project" value="UniProtKB-KW"/>
</dbReference>
<feature type="domain" description="RING-type" evidence="6">
    <location>
        <begin position="15"/>
        <end position="56"/>
    </location>
</feature>
<evidence type="ECO:0000259" key="7">
    <source>
        <dbReference type="PROSITE" id="PS50119"/>
    </source>
</evidence>
<dbReference type="InterPro" id="IPR001841">
    <property type="entry name" value="Znf_RING"/>
</dbReference>
<keyword evidence="3" id="KW-0862">Zinc</keyword>
<dbReference type="Proteomes" id="UP000694621">
    <property type="component" value="Unplaced"/>
</dbReference>
<dbReference type="InterPro" id="IPR051051">
    <property type="entry name" value="E3_ubiq-ligase_TRIM/RNF"/>
</dbReference>
<evidence type="ECO:0000256" key="1">
    <source>
        <dbReference type="ARBA" id="ARBA00022723"/>
    </source>
</evidence>
<proteinExistence type="predicted"/>
<dbReference type="SUPFAM" id="SSF57850">
    <property type="entry name" value="RING/U-box"/>
    <property type="match status" value="1"/>
</dbReference>
<organism evidence="8 9">
    <name type="scientific">Astyanax mexicanus</name>
    <name type="common">Blind cave fish</name>
    <name type="synonym">Astyanax fasciatus mexicanus</name>
    <dbReference type="NCBI Taxonomy" id="7994"/>
    <lineage>
        <taxon>Eukaryota</taxon>
        <taxon>Metazoa</taxon>
        <taxon>Chordata</taxon>
        <taxon>Craniata</taxon>
        <taxon>Vertebrata</taxon>
        <taxon>Euteleostomi</taxon>
        <taxon>Actinopterygii</taxon>
        <taxon>Neopterygii</taxon>
        <taxon>Teleostei</taxon>
        <taxon>Ostariophysi</taxon>
        <taxon>Characiformes</taxon>
        <taxon>Characoidei</taxon>
        <taxon>Acestrorhamphidae</taxon>
        <taxon>Acestrorhamphinae</taxon>
        <taxon>Astyanax</taxon>
    </lineage>
</organism>
<evidence type="ECO:0000313" key="8">
    <source>
        <dbReference type="Ensembl" id="ENSAMXP00005021092.1"/>
    </source>
</evidence>
<gene>
    <name evidence="8" type="primary">ftr63</name>
</gene>
<dbReference type="InterPro" id="IPR000315">
    <property type="entry name" value="Znf_B-box"/>
</dbReference>
<dbReference type="Pfam" id="PF15227">
    <property type="entry name" value="zf-C3HC4_4"/>
    <property type="match status" value="1"/>
</dbReference>
<dbReference type="GeneID" id="103032851"/>
<evidence type="ECO:0000256" key="4">
    <source>
        <dbReference type="PROSITE-ProRule" id="PRU00024"/>
    </source>
</evidence>
<keyword evidence="1" id="KW-0479">Metal-binding</keyword>
<accession>A0A8B9JG67</accession>
<evidence type="ECO:0000313" key="9">
    <source>
        <dbReference type="Proteomes" id="UP000694621"/>
    </source>
</evidence>
<dbReference type="Ensembl" id="ENSAMXT00005023312.1">
    <property type="protein sequence ID" value="ENSAMXP00005021092.1"/>
    <property type="gene ID" value="ENSAMXG00005010957.1"/>
</dbReference>
<feature type="coiled-coil region" evidence="5">
    <location>
        <begin position="258"/>
        <end position="292"/>
    </location>
</feature>
<dbReference type="Pfam" id="PF25600">
    <property type="entry name" value="TRIM_CC"/>
    <property type="match status" value="1"/>
</dbReference>
<dbReference type="PANTHER" id="PTHR25465:SF5">
    <property type="entry name" value="E3 UBIQUITIN_ISG15 LIGASE TRIM25-RELATED"/>
    <property type="match status" value="1"/>
</dbReference>
<sequence length="488" mass="54713">MAEASVSVGQEEFCCSICLDLLTDPVTLSCGHSFCMTCINVYWDQQTGAYSCPQCREIFFHRPDLRKNHMLAEVVEKLRKAGPQPTAQCYAAPGDVACDICTVGKRKAVKSCLVCLASYCEAHFKPHDESAPLKKHTVIEPSAHLHEKVCPQHGKLLDIFCCTDQTCVCYLCTLDEHCGHKVVSIVAEREEKQKHVVEIQNSYRQRIQKREEEHVQLTKSVSSVKHSAQAAVEDTERMFRKLIHSIKKKCFEATAAIRAQEKAEITRAEKHLKKTEQEIADLKRRDHELQQLSAIEDDFRYLQIYQSFHFLGLSEGFPRIKINKLHACEHMKRDISKLKAQVDNIKRHPYSSSQSQWTPSVKELGQSSLSEPKYIFAFGTGSSPFGFGSVSKTAPVSQSVFNFNHMSKPVPATNSTLSFKTVSKPVAASQSLFSFEPVSKAEPATISTPFILNSLSKPNPAPQSLFRFEPKTSSTLTFKTVSKPDPAP</sequence>
<dbReference type="Pfam" id="PF00643">
    <property type="entry name" value="zf-B_box"/>
    <property type="match status" value="1"/>
</dbReference>
<dbReference type="PROSITE" id="PS50089">
    <property type="entry name" value="ZF_RING_2"/>
    <property type="match status" value="1"/>
</dbReference>